<evidence type="ECO:0000313" key="1">
    <source>
        <dbReference type="EMBL" id="RGU53376.1"/>
    </source>
</evidence>
<sequence>MHKFFLWGVGAVISFIDFIPGGNPILENIIDIPVLLVIKTQGILKNIQLIMKPISENIFAREERMYFLVVMNRVNIECIGPFQ</sequence>
<dbReference type="AlphaFoldDB" id="A0A412TJ52"/>
<comment type="caution">
    <text evidence="1">The sequence shown here is derived from an EMBL/GenBank/DDBJ whole genome shotgun (WGS) entry which is preliminary data.</text>
</comment>
<gene>
    <name evidence="1" type="ORF">DWW57_18535</name>
</gene>
<organism evidence="1 2">
    <name type="scientific">Odoribacter splanchnicus</name>
    <dbReference type="NCBI Taxonomy" id="28118"/>
    <lineage>
        <taxon>Bacteria</taxon>
        <taxon>Pseudomonadati</taxon>
        <taxon>Bacteroidota</taxon>
        <taxon>Bacteroidia</taxon>
        <taxon>Bacteroidales</taxon>
        <taxon>Odoribacteraceae</taxon>
        <taxon>Odoribacter</taxon>
    </lineage>
</organism>
<name>A0A412TJ52_9BACT</name>
<protein>
    <submittedName>
        <fullName evidence="1">Uncharacterized protein</fullName>
    </submittedName>
</protein>
<accession>A0A412TJ52</accession>
<dbReference type="EMBL" id="QRYC01000046">
    <property type="protein sequence ID" value="RGU53376.1"/>
    <property type="molecule type" value="Genomic_DNA"/>
</dbReference>
<dbReference type="Proteomes" id="UP000284243">
    <property type="component" value="Unassembled WGS sequence"/>
</dbReference>
<evidence type="ECO:0000313" key="2">
    <source>
        <dbReference type="Proteomes" id="UP000284243"/>
    </source>
</evidence>
<proteinExistence type="predicted"/>
<reference evidence="1 2" key="1">
    <citation type="submission" date="2018-08" db="EMBL/GenBank/DDBJ databases">
        <title>A genome reference for cultivated species of the human gut microbiota.</title>
        <authorList>
            <person name="Zou Y."/>
            <person name="Xue W."/>
            <person name="Luo G."/>
        </authorList>
    </citation>
    <scope>NUCLEOTIDE SEQUENCE [LARGE SCALE GENOMIC DNA]</scope>
    <source>
        <strain evidence="1 2">AF16-14</strain>
    </source>
</reference>